<name>A0A9X1VAH5_9BACL</name>
<dbReference type="InterPro" id="IPR014957">
    <property type="entry name" value="IDEAL_dom"/>
</dbReference>
<comment type="caution">
    <text evidence="2">The sequence shown here is derived from an EMBL/GenBank/DDBJ whole genome shotgun (WGS) entry which is preliminary data.</text>
</comment>
<dbReference type="PIRSF" id="PIRSF007165">
    <property type="entry name" value="UCP007165"/>
    <property type="match status" value="1"/>
</dbReference>
<gene>
    <name evidence="2" type="ORF">MM817_02584</name>
</gene>
<accession>A0A9X1VAH5</accession>
<dbReference type="InterPro" id="IPR038091">
    <property type="entry name" value="UPF0302_N_sf"/>
</dbReference>
<dbReference type="InterPro" id="IPR014963">
    <property type="entry name" value="UPF0302_N"/>
</dbReference>
<proteinExistence type="predicted"/>
<dbReference type="SMART" id="SM00914">
    <property type="entry name" value="IDEAL"/>
    <property type="match status" value="1"/>
</dbReference>
<dbReference type="Gene3D" id="4.10.810.10">
    <property type="entry name" value="Virus Scaffolding Protein, Chain A"/>
    <property type="match status" value="1"/>
</dbReference>
<dbReference type="Pfam" id="PF08864">
    <property type="entry name" value="UPF0302"/>
    <property type="match status" value="1"/>
</dbReference>
<dbReference type="Proteomes" id="UP001139263">
    <property type="component" value="Unassembled WGS sequence"/>
</dbReference>
<dbReference type="RefSeq" id="WP_241715816.1">
    <property type="nucleotide sequence ID" value="NZ_JALBUF010000011.1"/>
</dbReference>
<protein>
    <recommendedName>
        <fullName evidence="1">IDEAL domain-containing protein</fullName>
    </recommendedName>
</protein>
<dbReference type="Pfam" id="PF08858">
    <property type="entry name" value="IDEAL"/>
    <property type="match status" value="1"/>
</dbReference>
<dbReference type="InterPro" id="IPR027393">
    <property type="entry name" value="Virus_scaffolding_prot_C"/>
</dbReference>
<dbReference type="EMBL" id="JALBUF010000011">
    <property type="protein sequence ID" value="MCI0184289.1"/>
    <property type="molecule type" value="Genomic_DNA"/>
</dbReference>
<organism evidence="2 3">
    <name type="scientific">Sulfoacidibacillus ferrooxidans</name>
    <dbReference type="NCBI Taxonomy" id="2005001"/>
    <lineage>
        <taxon>Bacteria</taxon>
        <taxon>Bacillati</taxon>
        <taxon>Bacillota</taxon>
        <taxon>Bacilli</taxon>
        <taxon>Bacillales</taxon>
        <taxon>Alicyclobacillaceae</taxon>
        <taxon>Sulfoacidibacillus</taxon>
    </lineage>
</organism>
<feature type="domain" description="IDEAL" evidence="1">
    <location>
        <begin position="140"/>
        <end position="176"/>
    </location>
</feature>
<sequence length="184" mass="21760">MKSVITVADKKQFIKWFLERYELRNPEAEWLLQYLASNDQLLAKVHFTEQFKNVHKSLLMSTTCVQMTGFKFYKNKRVTSDVEKAFLDVHSHPEEDVYITLYYRQRSDCVHYLQVIESVQEPVRKTTPTDILMELQVDLLLDHIENIHYTKQLKIAIDQALDEGDRETFMKLSANYQAIVCNVH</sequence>
<dbReference type="InterPro" id="IPR011188">
    <property type="entry name" value="UPF0302"/>
</dbReference>
<keyword evidence="3" id="KW-1185">Reference proteome</keyword>
<reference evidence="2" key="1">
    <citation type="submission" date="2022-03" db="EMBL/GenBank/DDBJ databases">
        <title>Draft Genome Sequence of Firmicute Strain S0AB, a Heterotrophic Iron/Sulfur-Oxidizing Extreme Acidophile.</title>
        <authorList>
            <person name="Vergara E."/>
            <person name="Pakostova E."/>
            <person name="Johnson D.B."/>
            <person name="Holmes D.S."/>
        </authorList>
    </citation>
    <scope>NUCLEOTIDE SEQUENCE</scope>
    <source>
        <strain evidence="2">S0AB</strain>
    </source>
</reference>
<dbReference type="AlphaFoldDB" id="A0A9X1VAH5"/>
<evidence type="ECO:0000259" key="1">
    <source>
        <dbReference type="SMART" id="SM00914"/>
    </source>
</evidence>
<evidence type="ECO:0000313" key="2">
    <source>
        <dbReference type="EMBL" id="MCI0184289.1"/>
    </source>
</evidence>
<dbReference type="Gene3D" id="3.40.1530.30">
    <property type="entry name" value="Uncharacterised family UPF0302, N-terminal domain"/>
    <property type="match status" value="1"/>
</dbReference>
<evidence type="ECO:0000313" key="3">
    <source>
        <dbReference type="Proteomes" id="UP001139263"/>
    </source>
</evidence>